<organism evidence="1 2">
    <name type="scientific">Fructilactobacillus carniphilus</name>
    <dbReference type="NCBI Taxonomy" id="2940297"/>
    <lineage>
        <taxon>Bacteria</taxon>
        <taxon>Bacillati</taxon>
        <taxon>Bacillota</taxon>
        <taxon>Bacilli</taxon>
        <taxon>Lactobacillales</taxon>
        <taxon>Lactobacillaceae</taxon>
        <taxon>Fructilactobacillus</taxon>
    </lineage>
</organism>
<reference evidence="1" key="1">
    <citation type="submission" date="2022-05" db="EMBL/GenBank/DDBJ databases">
        <authorList>
            <person name="Oliphant S.A."/>
            <person name="Watson-Haigh N.S."/>
            <person name="Sumby K.M."/>
            <person name="Gardner J.M."/>
            <person name="Jiranek V."/>
        </authorList>
    </citation>
    <scope>NUCLEOTIDE SEQUENCE</scope>
    <source>
        <strain evidence="1">KI4_A6</strain>
    </source>
</reference>
<dbReference type="EMBL" id="CP097121">
    <property type="protein sequence ID" value="USS90485.1"/>
    <property type="molecule type" value="Genomic_DNA"/>
</dbReference>
<accession>A0ABY5BVG1</accession>
<name>A0ABY5BVG1_9LACO</name>
<evidence type="ECO:0000313" key="1">
    <source>
        <dbReference type="EMBL" id="USS90485.1"/>
    </source>
</evidence>
<proteinExistence type="predicted"/>
<keyword evidence="2" id="KW-1185">Reference proteome</keyword>
<evidence type="ECO:0000313" key="2">
    <source>
        <dbReference type="Proteomes" id="UP001056164"/>
    </source>
</evidence>
<sequence>MVDTDFTSMGIIDIKKSIPEVEIFLKKHSKREDYDEDTYNNFINYLINNNCNREISYYNNMEYYNKESYCNHLKKYKHYIKKHKQNKKANISPRKPKRDNKHCWIHLHHVNENKFPNLGSPISIYKNFDKYKQNNYEKNESNFYENFWKYENQDHNNIVPCNVLEHTVLHAIILIVYGVKIYGNDNKNGRNFSNGYSSLEKKIYNFYNKIEFKKYIYDADKDIMCSKKRVLEILDQLKEIVDNK</sequence>
<dbReference type="Proteomes" id="UP001056164">
    <property type="component" value="Chromosome"/>
</dbReference>
<protein>
    <submittedName>
        <fullName evidence="1">Uncharacterized protein</fullName>
    </submittedName>
</protein>
<dbReference type="RefSeq" id="WP_252795001.1">
    <property type="nucleotide sequence ID" value="NZ_CP097121.1"/>
</dbReference>
<gene>
    <name evidence="1" type="ORF">M3M37_06505</name>
</gene>